<reference evidence="1" key="1">
    <citation type="journal article" date="2022" name="Int. J. Syst. Evol. Microbiol.">
        <title>Pseudomonas aegrilactucae sp. nov. and Pseudomonas morbosilactucae sp. nov., pathogens causing bacterial rot of lettuce in Japan.</title>
        <authorList>
            <person name="Sawada H."/>
            <person name="Fujikawa T."/>
            <person name="Satou M."/>
        </authorList>
    </citation>
    <scope>NUCLEOTIDE SEQUENCE</scope>
    <source>
        <strain evidence="1">0166_1</strain>
    </source>
</reference>
<evidence type="ECO:0000313" key="2">
    <source>
        <dbReference type="Proteomes" id="UP001162834"/>
    </source>
</evidence>
<dbReference type="EMBL" id="CP087164">
    <property type="protein sequence ID" value="UGS35669.1"/>
    <property type="molecule type" value="Genomic_DNA"/>
</dbReference>
<dbReference type="RefSeq" id="WP_259315351.1">
    <property type="nucleotide sequence ID" value="NZ_CP087164.1"/>
</dbReference>
<protein>
    <submittedName>
        <fullName evidence="1">Uncharacterized protein</fullName>
    </submittedName>
</protein>
<proteinExistence type="predicted"/>
<dbReference type="Proteomes" id="UP001162834">
    <property type="component" value="Chromosome"/>
</dbReference>
<name>A0A9E7C0J0_9ACTN</name>
<evidence type="ECO:0000313" key="1">
    <source>
        <dbReference type="EMBL" id="UGS35669.1"/>
    </source>
</evidence>
<dbReference type="AlphaFoldDB" id="A0A9E7C0J0"/>
<dbReference type="KEGG" id="sbae:DSM104329_02064"/>
<accession>A0A9E7C0J0</accession>
<keyword evidence="2" id="KW-1185">Reference proteome</keyword>
<gene>
    <name evidence="1" type="ORF">DSM104329_02064</name>
</gene>
<organism evidence="1 2">
    <name type="scientific">Capillimicrobium parvum</name>
    <dbReference type="NCBI Taxonomy" id="2884022"/>
    <lineage>
        <taxon>Bacteria</taxon>
        <taxon>Bacillati</taxon>
        <taxon>Actinomycetota</taxon>
        <taxon>Thermoleophilia</taxon>
        <taxon>Solirubrobacterales</taxon>
        <taxon>Capillimicrobiaceae</taxon>
        <taxon>Capillimicrobium</taxon>
    </lineage>
</organism>
<sequence>MTAGPGPYFLGMPWQHTRGSALLGWVKDDAEHLAERINAGAEAAPRWGPMDGPVDRDPR</sequence>